<dbReference type="PANTHER" id="PTHR47505">
    <property type="entry name" value="DNA UTILIZATION PROTEIN YHGH"/>
    <property type="match status" value="1"/>
</dbReference>
<gene>
    <name evidence="3" type="ORF">CD33_06460</name>
</gene>
<sequence length="203" mass="23776">MKRHEVSKCLLCNNPIDESVTWITLLSNQFPRTICSHCEDKFEPYPAEPIDKTVISLYKYNEQMKDYLHRYKFMHDVLLAKVFRHQIHQHLAKKEATIVPIPMHPEKLKERTFAHVDELLKQANIIYEHYLIKITTETQGGKTREQRINARQIFALKENQNPAGKEFILVDDIYTTGTTINQAKKILLDAKAKSVTAFTLIRR</sequence>
<dbReference type="RefSeq" id="WP_036199121.1">
    <property type="nucleotide sequence ID" value="NZ_AVCY01000011.1"/>
</dbReference>
<dbReference type="AlphaFoldDB" id="A0A0A3I1G8"/>
<evidence type="ECO:0000256" key="1">
    <source>
        <dbReference type="ARBA" id="ARBA00008007"/>
    </source>
</evidence>
<reference evidence="3 4" key="1">
    <citation type="submission" date="2014-02" db="EMBL/GenBank/DDBJ databases">
        <title>Draft genome sequence of Lysinibacillus sinduriensis JCM 15800.</title>
        <authorList>
            <person name="Zhang F."/>
            <person name="Wang G."/>
            <person name="Zhang L."/>
        </authorList>
    </citation>
    <scope>NUCLEOTIDE SEQUENCE [LARGE SCALE GENOMIC DNA]</scope>
    <source>
        <strain evidence="3 4">JCM 15800</strain>
    </source>
</reference>
<dbReference type="Pfam" id="PF00156">
    <property type="entry name" value="Pribosyltran"/>
    <property type="match status" value="1"/>
</dbReference>
<organism evidence="3 4">
    <name type="scientific">Ureibacillus sinduriensis BLB-1 = JCM 15800</name>
    <dbReference type="NCBI Taxonomy" id="1384057"/>
    <lineage>
        <taxon>Bacteria</taxon>
        <taxon>Bacillati</taxon>
        <taxon>Bacillota</taxon>
        <taxon>Bacilli</taxon>
        <taxon>Bacillales</taxon>
        <taxon>Caryophanaceae</taxon>
        <taxon>Ureibacillus</taxon>
    </lineage>
</organism>
<dbReference type="STRING" id="1384057.CD33_06460"/>
<evidence type="ECO:0000313" key="4">
    <source>
        <dbReference type="Proteomes" id="UP000030408"/>
    </source>
</evidence>
<proteinExistence type="inferred from homology"/>
<dbReference type="PANTHER" id="PTHR47505:SF1">
    <property type="entry name" value="DNA UTILIZATION PROTEIN YHGH"/>
    <property type="match status" value="1"/>
</dbReference>
<dbReference type="InterPro" id="IPR029057">
    <property type="entry name" value="PRTase-like"/>
</dbReference>
<dbReference type="InterPro" id="IPR000836">
    <property type="entry name" value="PRTase_dom"/>
</dbReference>
<dbReference type="Proteomes" id="UP000030408">
    <property type="component" value="Unassembled WGS sequence"/>
</dbReference>
<dbReference type="OrthoDB" id="9779910at2"/>
<dbReference type="eggNOG" id="COG1040">
    <property type="taxonomic scope" value="Bacteria"/>
</dbReference>
<comment type="caution">
    <text evidence="3">The sequence shown here is derived from an EMBL/GenBank/DDBJ whole genome shotgun (WGS) entry which is preliminary data.</text>
</comment>
<dbReference type="SUPFAM" id="SSF53271">
    <property type="entry name" value="PRTase-like"/>
    <property type="match status" value="1"/>
</dbReference>
<keyword evidence="4" id="KW-1185">Reference proteome</keyword>
<comment type="similarity">
    <text evidence="1">Belongs to the ComF/GntX family.</text>
</comment>
<evidence type="ECO:0000259" key="2">
    <source>
        <dbReference type="Pfam" id="PF00156"/>
    </source>
</evidence>
<dbReference type="EMBL" id="JPVO01000045">
    <property type="protein sequence ID" value="KGR76508.1"/>
    <property type="molecule type" value="Genomic_DNA"/>
</dbReference>
<evidence type="ECO:0000313" key="3">
    <source>
        <dbReference type="EMBL" id="KGR76508.1"/>
    </source>
</evidence>
<dbReference type="CDD" id="cd06223">
    <property type="entry name" value="PRTases_typeI"/>
    <property type="match status" value="1"/>
</dbReference>
<name>A0A0A3I1G8_9BACL</name>
<accession>A0A0A3I1G8</accession>
<protein>
    <submittedName>
        <fullName evidence="3">Competence protein ComFC</fullName>
    </submittedName>
</protein>
<feature type="domain" description="Phosphoribosyltransferase" evidence="2">
    <location>
        <begin position="124"/>
        <end position="203"/>
    </location>
</feature>
<dbReference type="Gene3D" id="3.40.50.2020">
    <property type="match status" value="1"/>
</dbReference>
<dbReference type="InterPro" id="IPR051910">
    <property type="entry name" value="ComF/GntX_DNA_util-trans"/>
</dbReference>